<organism evidence="1 2">
    <name type="scientific">Lentibacillus amyloliquefaciens</name>
    <dbReference type="NCBI Taxonomy" id="1472767"/>
    <lineage>
        <taxon>Bacteria</taxon>
        <taxon>Bacillati</taxon>
        <taxon>Bacillota</taxon>
        <taxon>Bacilli</taxon>
        <taxon>Bacillales</taxon>
        <taxon>Bacillaceae</taxon>
        <taxon>Lentibacillus</taxon>
    </lineage>
</organism>
<evidence type="ECO:0000313" key="2">
    <source>
        <dbReference type="Proteomes" id="UP000050331"/>
    </source>
</evidence>
<accession>A0A0U4F295</accession>
<dbReference type="AlphaFoldDB" id="A0A0U4F295"/>
<proteinExistence type="predicted"/>
<dbReference type="Proteomes" id="UP000050331">
    <property type="component" value="Chromosome"/>
</dbReference>
<dbReference type="EMBL" id="CP013862">
    <property type="protein sequence ID" value="ALX47702.1"/>
    <property type="molecule type" value="Genomic_DNA"/>
</dbReference>
<dbReference type="STRING" id="1472767.AOX59_03240"/>
<evidence type="ECO:0000313" key="1">
    <source>
        <dbReference type="EMBL" id="ALX47702.1"/>
    </source>
</evidence>
<sequence length="73" mass="8111">MTKSYLPDYCFVNHPMTGEVVKVEKGKVGYYETDCNTSAKEMNASINVTSQQAEAMLTGCLCGWENPDLNIKL</sequence>
<name>A0A0U4F295_9BACI</name>
<gene>
    <name evidence="1" type="ORF">AOX59_03240</name>
</gene>
<keyword evidence="2" id="KW-1185">Reference proteome</keyword>
<dbReference type="RefSeq" id="WP_068441764.1">
    <property type="nucleotide sequence ID" value="NZ_CP013862.1"/>
</dbReference>
<dbReference type="OrthoDB" id="9813511at2"/>
<reference evidence="1 2" key="1">
    <citation type="submission" date="2016-01" db="EMBL/GenBank/DDBJ databases">
        <title>Complete genome sequence of strain Lentibacillus amyloliquefaciens LAM0015T isolated from saline sediment.</title>
        <authorList>
            <person name="Wang J.-L."/>
            <person name="He M.-X."/>
        </authorList>
    </citation>
    <scope>NUCLEOTIDE SEQUENCE [LARGE SCALE GENOMIC DNA]</scope>
    <source>
        <strain evidence="1 2">LAM0015</strain>
    </source>
</reference>
<protein>
    <submittedName>
        <fullName evidence="1">Uncharacterized protein</fullName>
    </submittedName>
</protein>
<dbReference type="KEGG" id="lao:AOX59_03240"/>